<proteinExistence type="predicted"/>
<gene>
    <name evidence="1" type="ORF">B0H63DRAFT_448546</name>
</gene>
<dbReference type="EMBL" id="JAULSW010000003">
    <property type="protein sequence ID" value="KAK3387736.1"/>
    <property type="molecule type" value="Genomic_DNA"/>
</dbReference>
<dbReference type="AlphaFoldDB" id="A0AAE0NU55"/>
<keyword evidence="2" id="KW-1185">Reference proteome</keyword>
<comment type="caution">
    <text evidence="1">The sequence shown here is derived from an EMBL/GenBank/DDBJ whole genome shotgun (WGS) entry which is preliminary data.</text>
</comment>
<evidence type="ECO:0000313" key="1">
    <source>
        <dbReference type="EMBL" id="KAK3387736.1"/>
    </source>
</evidence>
<accession>A0AAE0NU55</accession>
<reference evidence="1" key="1">
    <citation type="journal article" date="2023" name="Mol. Phylogenet. Evol.">
        <title>Genome-scale phylogeny and comparative genomics of the fungal order Sordariales.</title>
        <authorList>
            <person name="Hensen N."/>
            <person name="Bonometti L."/>
            <person name="Westerberg I."/>
            <person name="Brannstrom I.O."/>
            <person name="Guillou S."/>
            <person name="Cros-Aarteil S."/>
            <person name="Calhoun S."/>
            <person name="Haridas S."/>
            <person name="Kuo A."/>
            <person name="Mondo S."/>
            <person name="Pangilinan J."/>
            <person name="Riley R."/>
            <person name="LaButti K."/>
            <person name="Andreopoulos B."/>
            <person name="Lipzen A."/>
            <person name="Chen C."/>
            <person name="Yan M."/>
            <person name="Daum C."/>
            <person name="Ng V."/>
            <person name="Clum A."/>
            <person name="Steindorff A."/>
            <person name="Ohm R.A."/>
            <person name="Martin F."/>
            <person name="Silar P."/>
            <person name="Natvig D.O."/>
            <person name="Lalanne C."/>
            <person name="Gautier V."/>
            <person name="Ament-Velasquez S.L."/>
            <person name="Kruys A."/>
            <person name="Hutchinson M.I."/>
            <person name="Powell A.J."/>
            <person name="Barry K."/>
            <person name="Miller A.N."/>
            <person name="Grigoriev I.V."/>
            <person name="Debuchy R."/>
            <person name="Gladieux P."/>
            <person name="Hiltunen Thoren M."/>
            <person name="Johannesson H."/>
        </authorList>
    </citation>
    <scope>NUCLEOTIDE SEQUENCE</scope>
    <source>
        <strain evidence="1">CBS 232.78</strain>
    </source>
</reference>
<sequence>MAGEPDVSVSVCHQAFASKTTISNSQVVLYSACPVGFSVAKSQSYKPFDEPQYGGSANPPTKTFDVVASAVTCCPSGGHEFGYVDNISVTTTVHRIADKATVTLGFFTDNRVWDRRRDLVESTVVEWDAAHATVFAHGEQISYTVFHGTYTCFESCTMDTMSTDP</sequence>
<protein>
    <submittedName>
        <fullName evidence="1">Uncharacterized protein</fullName>
    </submittedName>
</protein>
<reference evidence="1" key="2">
    <citation type="submission" date="2023-06" db="EMBL/GenBank/DDBJ databases">
        <authorList>
            <consortium name="Lawrence Berkeley National Laboratory"/>
            <person name="Haridas S."/>
            <person name="Hensen N."/>
            <person name="Bonometti L."/>
            <person name="Westerberg I."/>
            <person name="Brannstrom I.O."/>
            <person name="Guillou S."/>
            <person name="Cros-Aarteil S."/>
            <person name="Calhoun S."/>
            <person name="Kuo A."/>
            <person name="Mondo S."/>
            <person name="Pangilinan J."/>
            <person name="Riley R."/>
            <person name="LaButti K."/>
            <person name="Andreopoulos B."/>
            <person name="Lipzen A."/>
            <person name="Chen C."/>
            <person name="Yanf M."/>
            <person name="Daum C."/>
            <person name="Ng V."/>
            <person name="Clum A."/>
            <person name="Steindorff A."/>
            <person name="Ohm R."/>
            <person name="Martin F."/>
            <person name="Silar P."/>
            <person name="Natvig D."/>
            <person name="Lalanne C."/>
            <person name="Gautier V."/>
            <person name="Ament-velasquez S.L."/>
            <person name="Kruys A."/>
            <person name="Hutchinson M.I."/>
            <person name="Powell A.J."/>
            <person name="Barry K."/>
            <person name="Miller A.N."/>
            <person name="Grigoriev I.V."/>
            <person name="Debuchy R."/>
            <person name="Gladieux P."/>
            <person name="Thoren M.H."/>
            <person name="Johannesson H."/>
        </authorList>
    </citation>
    <scope>NUCLEOTIDE SEQUENCE</scope>
    <source>
        <strain evidence="1">CBS 232.78</strain>
    </source>
</reference>
<evidence type="ECO:0000313" key="2">
    <source>
        <dbReference type="Proteomes" id="UP001285441"/>
    </source>
</evidence>
<name>A0AAE0NU55_9PEZI</name>
<dbReference type="Proteomes" id="UP001285441">
    <property type="component" value="Unassembled WGS sequence"/>
</dbReference>
<organism evidence="1 2">
    <name type="scientific">Podospora didyma</name>
    <dbReference type="NCBI Taxonomy" id="330526"/>
    <lineage>
        <taxon>Eukaryota</taxon>
        <taxon>Fungi</taxon>
        <taxon>Dikarya</taxon>
        <taxon>Ascomycota</taxon>
        <taxon>Pezizomycotina</taxon>
        <taxon>Sordariomycetes</taxon>
        <taxon>Sordariomycetidae</taxon>
        <taxon>Sordariales</taxon>
        <taxon>Podosporaceae</taxon>
        <taxon>Podospora</taxon>
    </lineage>
</organism>